<dbReference type="InterPro" id="IPR008949">
    <property type="entry name" value="Isoprenoid_synthase_dom_sf"/>
</dbReference>
<proteinExistence type="predicted"/>
<reference evidence="1 3" key="1">
    <citation type="submission" date="2021-05" db="EMBL/GenBank/DDBJ databases">
        <title>Genome Assembly of Synthetic Allotetraploid Brassica napus Reveals Homoeologous Exchanges between Subgenomes.</title>
        <authorList>
            <person name="Davis J.T."/>
        </authorList>
    </citation>
    <scope>NUCLEOTIDE SEQUENCE [LARGE SCALE GENOMIC DNA]</scope>
    <source>
        <strain evidence="3">cv. Da-Ae</strain>
        <tissue evidence="1">Seedling</tissue>
    </source>
</reference>
<comment type="caution">
    <text evidence="1">The sequence shown here is derived from an EMBL/GenBank/DDBJ whole genome shotgun (WGS) entry which is preliminary data.</text>
</comment>
<keyword evidence="3" id="KW-1185">Reference proteome</keyword>
<evidence type="ECO:0000313" key="2">
    <source>
        <dbReference type="EMBL" id="KAH0854475.1"/>
    </source>
</evidence>
<sequence>MVEDVDRMMNEEFLKTINVPHKLLNVVIKFFRMINVAYVTDDNFTRPSEKLKSYISSLYVDL</sequence>
<protein>
    <submittedName>
        <fullName evidence="1">Uncharacterized protein</fullName>
    </submittedName>
</protein>
<gene>
    <name evidence="2" type="ORF">HID58_069210</name>
    <name evidence="1" type="ORF">HID58_069237</name>
</gene>
<dbReference type="EMBL" id="JAGKQM010000404">
    <property type="protein sequence ID" value="KAH0854475.1"/>
    <property type="molecule type" value="Genomic_DNA"/>
</dbReference>
<dbReference type="Gene3D" id="1.10.600.10">
    <property type="entry name" value="Farnesyl Diphosphate Synthase"/>
    <property type="match status" value="1"/>
</dbReference>
<evidence type="ECO:0000313" key="3">
    <source>
        <dbReference type="Proteomes" id="UP000824890"/>
    </source>
</evidence>
<dbReference type="EMBL" id="JAGKQM010000414">
    <property type="protein sequence ID" value="KAH0854444.1"/>
    <property type="molecule type" value="Genomic_DNA"/>
</dbReference>
<evidence type="ECO:0000313" key="1">
    <source>
        <dbReference type="EMBL" id="KAH0854444.1"/>
    </source>
</evidence>
<dbReference type="Proteomes" id="UP000824890">
    <property type="component" value="Unassembled WGS sequence"/>
</dbReference>
<dbReference type="SUPFAM" id="SSF48576">
    <property type="entry name" value="Terpenoid synthases"/>
    <property type="match status" value="1"/>
</dbReference>
<name>A0ABQ7XGA6_BRANA</name>
<organism evidence="1 3">
    <name type="scientific">Brassica napus</name>
    <name type="common">Rape</name>
    <dbReference type="NCBI Taxonomy" id="3708"/>
    <lineage>
        <taxon>Eukaryota</taxon>
        <taxon>Viridiplantae</taxon>
        <taxon>Streptophyta</taxon>
        <taxon>Embryophyta</taxon>
        <taxon>Tracheophyta</taxon>
        <taxon>Spermatophyta</taxon>
        <taxon>Magnoliopsida</taxon>
        <taxon>eudicotyledons</taxon>
        <taxon>Gunneridae</taxon>
        <taxon>Pentapetalae</taxon>
        <taxon>rosids</taxon>
        <taxon>malvids</taxon>
        <taxon>Brassicales</taxon>
        <taxon>Brassicaceae</taxon>
        <taxon>Brassiceae</taxon>
        <taxon>Brassica</taxon>
    </lineage>
</organism>
<accession>A0ABQ7XGA6</accession>